<gene>
    <name evidence="1" type="ORF">SKAU_G00247730</name>
</gene>
<keyword evidence="2" id="KW-1185">Reference proteome</keyword>
<comment type="caution">
    <text evidence="1">The sequence shown here is derived from an EMBL/GenBank/DDBJ whole genome shotgun (WGS) entry which is preliminary data.</text>
</comment>
<accession>A0A9Q1IRC5</accession>
<proteinExistence type="predicted"/>
<dbReference type="AlphaFoldDB" id="A0A9Q1IRC5"/>
<protein>
    <submittedName>
        <fullName evidence="1">Uncharacterized protein</fullName>
    </submittedName>
</protein>
<dbReference type="EMBL" id="JAINUF010000009">
    <property type="protein sequence ID" value="KAJ8349643.1"/>
    <property type="molecule type" value="Genomic_DNA"/>
</dbReference>
<reference evidence="1" key="1">
    <citation type="journal article" date="2023" name="Science">
        <title>Genome structures resolve the early diversification of teleost fishes.</title>
        <authorList>
            <person name="Parey E."/>
            <person name="Louis A."/>
            <person name="Montfort J."/>
            <person name="Bouchez O."/>
            <person name="Roques C."/>
            <person name="Iampietro C."/>
            <person name="Lluch J."/>
            <person name="Castinel A."/>
            <person name="Donnadieu C."/>
            <person name="Desvignes T."/>
            <person name="Floi Bucao C."/>
            <person name="Jouanno E."/>
            <person name="Wen M."/>
            <person name="Mejri S."/>
            <person name="Dirks R."/>
            <person name="Jansen H."/>
            <person name="Henkel C."/>
            <person name="Chen W.J."/>
            <person name="Zahm M."/>
            <person name="Cabau C."/>
            <person name="Klopp C."/>
            <person name="Thompson A.W."/>
            <person name="Robinson-Rechavi M."/>
            <person name="Braasch I."/>
            <person name="Lecointre G."/>
            <person name="Bobe J."/>
            <person name="Postlethwait J.H."/>
            <person name="Berthelot C."/>
            <person name="Roest Crollius H."/>
            <person name="Guiguen Y."/>
        </authorList>
    </citation>
    <scope>NUCLEOTIDE SEQUENCE</scope>
    <source>
        <strain evidence="1">WJC10195</strain>
    </source>
</reference>
<organism evidence="1 2">
    <name type="scientific">Synaphobranchus kaupii</name>
    <name type="common">Kaup's arrowtooth eel</name>
    <dbReference type="NCBI Taxonomy" id="118154"/>
    <lineage>
        <taxon>Eukaryota</taxon>
        <taxon>Metazoa</taxon>
        <taxon>Chordata</taxon>
        <taxon>Craniata</taxon>
        <taxon>Vertebrata</taxon>
        <taxon>Euteleostomi</taxon>
        <taxon>Actinopterygii</taxon>
        <taxon>Neopterygii</taxon>
        <taxon>Teleostei</taxon>
        <taxon>Anguilliformes</taxon>
        <taxon>Synaphobranchidae</taxon>
        <taxon>Synaphobranchus</taxon>
    </lineage>
</organism>
<evidence type="ECO:0000313" key="2">
    <source>
        <dbReference type="Proteomes" id="UP001152622"/>
    </source>
</evidence>
<dbReference type="Proteomes" id="UP001152622">
    <property type="component" value="Chromosome 9"/>
</dbReference>
<name>A0A9Q1IRC5_SYNKA</name>
<evidence type="ECO:0000313" key="1">
    <source>
        <dbReference type="EMBL" id="KAJ8349643.1"/>
    </source>
</evidence>
<sequence length="131" mass="14312">MTRRGEGAWIVTRNFQLGPETKEGAEQTGPVYAFSSAGSDHLDPQAAVNLGLSRVQTVPDPEIASHPPPLARIPQAETGAMWSLSEGTRKTKEERALGLGAERSEVAPSLTPALLPLYYCRAERRQNYHPF</sequence>